<keyword evidence="4 6" id="KW-0732">Signal</keyword>
<dbReference type="RefSeq" id="WP_139606260.1">
    <property type="nucleotide sequence ID" value="NZ_VDCQ01000063.1"/>
</dbReference>
<dbReference type="OrthoDB" id="2507786at2"/>
<dbReference type="InterPro" id="IPR006059">
    <property type="entry name" value="SBP"/>
</dbReference>
<comment type="subcellular location">
    <subcellularLocation>
        <location evidence="1">Cell envelope</location>
    </subcellularLocation>
</comment>
<proteinExistence type="inferred from homology"/>
<dbReference type="InterPro" id="IPR050490">
    <property type="entry name" value="Bact_solute-bd_prot1"/>
</dbReference>
<organism evidence="7 8">
    <name type="scientific">Paenibacillus hemerocallicola</name>
    <dbReference type="NCBI Taxonomy" id="1172614"/>
    <lineage>
        <taxon>Bacteria</taxon>
        <taxon>Bacillati</taxon>
        <taxon>Bacillota</taxon>
        <taxon>Bacilli</taxon>
        <taxon>Bacillales</taxon>
        <taxon>Paenibacillaceae</taxon>
        <taxon>Paenibacillus</taxon>
    </lineage>
</organism>
<comment type="caution">
    <text evidence="7">The sequence shown here is derived from an EMBL/GenBank/DDBJ whole genome shotgun (WGS) entry which is preliminary data.</text>
</comment>
<dbReference type="PROSITE" id="PS51257">
    <property type="entry name" value="PROKAR_LIPOPROTEIN"/>
    <property type="match status" value="1"/>
</dbReference>
<reference evidence="7 8" key="1">
    <citation type="submission" date="2019-05" db="EMBL/GenBank/DDBJ databases">
        <title>We sequenced the genome of Paenibacillus hemerocallicola KCTC 33185 for further insight into its adaptation and study the phylogeny of Paenibacillus.</title>
        <authorList>
            <person name="Narsing Rao M.P."/>
        </authorList>
    </citation>
    <scope>NUCLEOTIDE SEQUENCE [LARGE SCALE GENOMIC DNA]</scope>
    <source>
        <strain evidence="7 8">KCTC 33185</strain>
    </source>
</reference>
<dbReference type="GO" id="GO:0030313">
    <property type="term" value="C:cell envelope"/>
    <property type="evidence" value="ECO:0007669"/>
    <property type="project" value="UniProtKB-SubCell"/>
</dbReference>
<dbReference type="PANTHER" id="PTHR43649:SF31">
    <property type="entry name" value="SN-GLYCEROL-3-PHOSPHATE-BINDING PERIPLASMIC PROTEIN UGPB"/>
    <property type="match status" value="1"/>
</dbReference>
<keyword evidence="3" id="KW-0813">Transport</keyword>
<accession>A0A5C4SZK2</accession>
<evidence type="ECO:0000256" key="4">
    <source>
        <dbReference type="ARBA" id="ARBA00022729"/>
    </source>
</evidence>
<dbReference type="SUPFAM" id="SSF53850">
    <property type="entry name" value="Periplasmic binding protein-like II"/>
    <property type="match status" value="1"/>
</dbReference>
<protein>
    <submittedName>
        <fullName evidence="7">Extracellular solute-binding protein</fullName>
    </submittedName>
</protein>
<evidence type="ECO:0000313" key="8">
    <source>
        <dbReference type="Proteomes" id="UP000307943"/>
    </source>
</evidence>
<evidence type="ECO:0000256" key="1">
    <source>
        <dbReference type="ARBA" id="ARBA00004196"/>
    </source>
</evidence>
<evidence type="ECO:0000256" key="3">
    <source>
        <dbReference type="ARBA" id="ARBA00022448"/>
    </source>
</evidence>
<evidence type="ECO:0000256" key="5">
    <source>
        <dbReference type="SAM" id="MobiDB-lite"/>
    </source>
</evidence>
<dbReference type="AlphaFoldDB" id="A0A5C4SZK2"/>
<sequence>MANRNRTKTSVLLLALLMTLASCSTPGDGAKPAEQGGDNPEPAKRDPVNLVIYYPFNTEFDADGLMKTFGDPIKKKFPHITPQFILGGTKETGLNELIAAGQQIDIIFSSIGSVVPYLVDTKLIYDITPQLEKYKYDLNRLEPTMVDMGKSLNDGKLFGLPVYVPPSALYYNKDLFDKFGVPYPKDGITWDELYDLNKRLVRKEGETQYFGLGNAFAHFALLNQRGLNPIDPGTLEAKITTDGWKRFAENIIRFYQDSAYDEKQLNVTAQNNGFFKDRNTAMYLSITGLQYAQLEGLNFDIASFPSDKDAPGVGAQPYPTFFNITGTSKYKDDAFEVIAYLTSNEIQAALAKAGKMLPAVKDKAIKNAFGQDAPLFQNKNVKALYPEKYGSSSLWTRYNSIATTQFYYAVINAAVGKKDLNTALREAEEEANKQIRTQKGK</sequence>
<dbReference type="PANTHER" id="PTHR43649">
    <property type="entry name" value="ARABINOSE-BINDING PROTEIN-RELATED"/>
    <property type="match status" value="1"/>
</dbReference>
<evidence type="ECO:0000256" key="6">
    <source>
        <dbReference type="SAM" id="SignalP"/>
    </source>
</evidence>
<dbReference type="Gene3D" id="3.40.190.10">
    <property type="entry name" value="Periplasmic binding protein-like II"/>
    <property type="match status" value="1"/>
</dbReference>
<feature type="signal peptide" evidence="6">
    <location>
        <begin position="1"/>
        <end position="24"/>
    </location>
</feature>
<dbReference type="Proteomes" id="UP000307943">
    <property type="component" value="Unassembled WGS sequence"/>
</dbReference>
<feature type="region of interest" description="Disordered" evidence="5">
    <location>
        <begin position="27"/>
        <end position="46"/>
    </location>
</feature>
<keyword evidence="8" id="KW-1185">Reference proteome</keyword>
<name>A0A5C4SZK2_9BACL</name>
<feature type="chain" id="PRO_5039049726" evidence="6">
    <location>
        <begin position="25"/>
        <end position="441"/>
    </location>
</feature>
<dbReference type="EMBL" id="VDCQ01000063">
    <property type="protein sequence ID" value="TNJ62231.1"/>
    <property type="molecule type" value="Genomic_DNA"/>
</dbReference>
<evidence type="ECO:0000313" key="7">
    <source>
        <dbReference type="EMBL" id="TNJ62231.1"/>
    </source>
</evidence>
<dbReference type="Pfam" id="PF01547">
    <property type="entry name" value="SBP_bac_1"/>
    <property type="match status" value="1"/>
</dbReference>
<gene>
    <name evidence="7" type="ORF">FE784_31585</name>
</gene>
<evidence type="ECO:0000256" key="2">
    <source>
        <dbReference type="ARBA" id="ARBA00008520"/>
    </source>
</evidence>
<comment type="similarity">
    <text evidence="2">Belongs to the bacterial solute-binding protein 1 family.</text>
</comment>